<feature type="binding site" evidence="19">
    <location>
        <position position="170"/>
    </location>
    <ligand>
        <name>Mg(2+)</name>
        <dbReference type="ChEBI" id="CHEBI:18420"/>
        <label>1</label>
    </ligand>
</feature>
<keyword evidence="7 17" id="KW-0554">One-carbon metabolism</keyword>
<sequence length="520" mass="57998">MENYMERVGLSVSHQLTLHTGRVCHITVTTPKITPKLNGDECCSSVFIISLICGSFVSKVEELDRLNIIHVTGTKGKGSTCAFTEQILRSHGFRTGFFSSPHLVDIRERIRINGQPVDKELFYKHFSQVYRCLDETKDNYDGLMPRYFSFFTLLAFRVFLEEKVDLAIIEVGIGGHYDSTNVIRRPWVCGVSSLGIDHIAILGDTVEKIAWHKGGIFKPGVPAFTVKQPGDAMAVLEERAKEKQCPLWVCPDLEDYQTDGGPLRLSLQGKHQHPNASLALQLSHTWLQRRHRSFPTSPVEDTGVLQVSFLKPSPIMVKGLAETVWAGRTHILKHGEVTYFLDGAHTMRSMQACANWFKEISAQHETNASGPVARVLLFNTVGERDSKAMLRLLLVNLWNVNHTVENMKTRCLENERNWKLCNNVEDRNGMQLTANNLTLLVPDRKANTLVFPCALSALQWISQGRDSVLTDGANSALKGKPSVKAKAPLLHDAAEIHVLITGSLRLVGGALKNLDPASYK</sequence>
<evidence type="ECO:0000256" key="14">
    <source>
        <dbReference type="ARBA" id="ARBA00023128"/>
    </source>
</evidence>
<dbReference type="GO" id="GO:0004326">
    <property type="term" value="F:tetrahydrofolylpolyglutamate synthase activity"/>
    <property type="evidence" value="ECO:0007669"/>
    <property type="project" value="UniProtKB-EC"/>
</dbReference>
<keyword evidence="11" id="KW-0999">Mitochondrion inner membrane</keyword>
<feature type="binding site" evidence="18">
    <location>
        <position position="342"/>
    </location>
    <ligand>
        <name>ATP</name>
        <dbReference type="ChEBI" id="CHEBI:30616"/>
    </ligand>
</feature>
<dbReference type="GO" id="GO:0005524">
    <property type="term" value="F:ATP binding"/>
    <property type="evidence" value="ECO:0007669"/>
    <property type="project" value="UniProtKB-KW"/>
</dbReference>
<proteinExistence type="inferred from homology"/>
<feature type="binding site" evidence="19">
    <location>
        <position position="198"/>
    </location>
    <ligand>
        <name>Mg(2+)</name>
        <dbReference type="ChEBI" id="CHEBI:18420"/>
        <label>1</label>
    </ligand>
</feature>
<organism evidence="20 21">
    <name type="scientific">Labrus bergylta</name>
    <name type="common">ballan wrasse</name>
    <dbReference type="NCBI Taxonomy" id="56723"/>
    <lineage>
        <taxon>Eukaryota</taxon>
        <taxon>Metazoa</taxon>
        <taxon>Chordata</taxon>
        <taxon>Craniata</taxon>
        <taxon>Vertebrata</taxon>
        <taxon>Euteleostomi</taxon>
        <taxon>Actinopterygii</taxon>
        <taxon>Neopterygii</taxon>
        <taxon>Teleostei</taxon>
        <taxon>Neoteleostei</taxon>
        <taxon>Acanthomorphata</taxon>
        <taxon>Eupercaria</taxon>
        <taxon>Labriformes</taxon>
        <taxon>Labridae</taxon>
        <taxon>Labrus</taxon>
    </lineage>
</organism>
<evidence type="ECO:0000256" key="11">
    <source>
        <dbReference type="ARBA" id="ARBA00022792"/>
    </source>
</evidence>
<accession>A0A3Q3N1T4</accession>
<evidence type="ECO:0000313" key="21">
    <source>
        <dbReference type="Proteomes" id="UP000261660"/>
    </source>
</evidence>
<dbReference type="InterPro" id="IPR023600">
    <property type="entry name" value="Folylpolyglutamate_synth_euk"/>
</dbReference>
<evidence type="ECO:0000256" key="18">
    <source>
        <dbReference type="PIRSR" id="PIRSR038895-1"/>
    </source>
</evidence>
<comment type="similarity">
    <text evidence="5 17">Belongs to the folylpolyglutamate synthase family.</text>
</comment>
<evidence type="ECO:0000256" key="8">
    <source>
        <dbReference type="ARBA" id="ARBA00022598"/>
    </source>
</evidence>
<keyword evidence="10 18" id="KW-0547">Nucleotide-binding</keyword>
<dbReference type="Ensembl" id="ENSLBET00000029130.1">
    <property type="protein sequence ID" value="ENSLBEP00000027805.1"/>
    <property type="gene ID" value="ENSLBEG00000021069.1"/>
</dbReference>
<dbReference type="STRING" id="56723.ENSLBEP00000027805"/>
<name>A0A3Q3N1T4_9LABR</name>
<dbReference type="GO" id="GO:0005759">
    <property type="term" value="C:mitochondrial matrix"/>
    <property type="evidence" value="ECO:0007669"/>
    <property type="project" value="UniProtKB-SubCell"/>
</dbReference>
<feature type="binding site" evidence="19">
    <location>
        <position position="100"/>
    </location>
    <ligand>
        <name>Mg(2+)</name>
        <dbReference type="ChEBI" id="CHEBI:18420"/>
        <label>1</label>
    </ligand>
</feature>
<keyword evidence="15" id="KW-0472">Membrane</keyword>
<dbReference type="InterPro" id="IPR001645">
    <property type="entry name" value="Folylpolyglutamate_synth"/>
</dbReference>
<evidence type="ECO:0000256" key="19">
    <source>
        <dbReference type="PIRSR" id="PIRSR038895-2"/>
    </source>
</evidence>
<keyword evidence="8 17" id="KW-0436">Ligase</keyword>
<dbReference type="GeneTree" id="ENSGT00390000016526"/>
<dbReference type="EC" id="6.3.2.17" evidence="17"/>
<dbReference type="SUPFAM" id="SSF53623">
    <property type="entry name" value="MurD-like peptide ligases, catalytic domain"/>
    <property type="match status" value="1"/>
</dbReference>
<evidence type="ECO:0000256" key="5">
    <source>
        <dbReference type="ARBA" id="ARBA00008276"/>
    </source>
</evidence>
<feature type="binding site" evidence="18">
    <location>
        <position position="328"/>
    </location>
    <ligand>
        <name>ATP</name>
        <dbReference type="ChEBI" id="CHEBI:30616"/>
    </ligand>
</feature>
<dbReference type="GO" id="GO:0006730">
    <property type="term" value="P:one-carbon metabolic process"/>
    <property type="evidence" value="ECO:0007669"/>
    <property type="project" value="UniProtKB-KW"/>
</dbReference>
<dbReference type="Gene3D" id="3.90.190.20">
    <property type="entry name" value="Mur ligase, C-terminal domain"/>
    <property type="match status" value="1"/>
</dbReference>
<comment type="catalytic activity">
    <reaction evidence="16 17">
        <text>(6S)-5,6,7,8-tetrahydrofolyl-(gamma-L-Glu)(n) + L-glutamate + ATP = (6S)-5,6,7,8-tetrahydrofolyl-(gamma-L-Glu)(n+1) + ADP + phosphate + H(+)</text>
        <dbReference type="Rhea" id="RHEA:10580"/>
        <dbReference type="Rhea" id="RHEA-COMP:14738"/>
        <dbReference type="Rhea" id="RHEA-COMP:14740"/>
        <dbReference type="ChEBI" id="CHEBI:15378"/>
        <dbReference type="ChEBI" id="CHEBI:29985"/>
        <dbReference type="ChEBI" id="CHEBI:30616"/>
        <dbReference type="ChEBI" id="CHEBI:43474"/>
        <dbReference type="ChEBI" id="CHEBI:141005"/>
        <dbReference type="ChEBI" id="CHEBI:456216"/>
        <dbReference type="EC" id="6.3.2.17"/>
    </reaction>
</comment>
<comment type="subcellular location">
    <subcellularLocation>
        <location evidence="3">Cytoplasm</location>
    </subcellularLocation>
    <subcellularLocation>
        <location evidence="1">Mitochondrion inner membrane</location>
    </subcellularLocation>
    <subcellularLocation>
        <location evidence="2">Mitochondrion matrix</location>
    </subcellularLocation>
</comment>
<comment type="cofactor">
    <cofactor evidence="17">
        <name>a monovalent cation</name>
        <dbReference type="ChEBI" id="CHEBI:60242"/>
    </cofactor>
    <text evidence="17">A monovalent cation.</text>
</comment>
<dbReference type="Gene3D" id="3.40.1190.10">
    <property type="entry name" value="Mur-like, catalytic domain"/>
    <property type="match status" value="1"/>
</dbReference>
<dbReference type="InParanoid" id="A0A3Q3N1T4"/>
<evidence type="ECO:0000256" key="10">
    <source>
        <dbReference type="ARBA" id="ARBA00022741"/>
    </source>
</evidence>
<keyword evidence="9 19" id="KW-0479">Metal-binding</keyword>
<reference evidence="20" key="1">
    <citation type="submission" date="2025-08" db="UniProtKB">
        <authorList>
            <consortium name="Ensembl"/>
        </authorList>
    </citation>
    <scope>IDENTIFICATION</scope>
</reference>
<dbReference type="GO" id="GO:0005743">
    <property type="term" value="C:mitochondrial inner membrane"/>
    <property type="evidence" value="ECO:0007669"/>
    <property type="project" value="UniProtKB-SubCell"/>
</dbReference>
<dbReference type="Proteomes" id="UP000261660">
    <property type="component" value="Unplaced"/>
</dbReference>
<evidence type="ECO:0000256" key="16">
    <source>
        <dbReference type="ARBA" id="ARBA00047493"/>
    </source>
</evidence>
<evidence type="ECO:0000256" key="4">
    <source>
        <dbReference type="ARBA" id="ARBA00005150"/>
    </source>
</evidence>
<evidence type="ECO:0000256" key="3">
    <source>
        <dbReference type="ARBA" id="ARBA00004496"/>
    </source>
</evidence>
<dbReference type="GO" id="GO:0046872">
    <property type="term" value="F:metal ion binding"/>
    <property type="evidence" value="ECO:0007669"/>
    <property type="project" value="UniProtKB-KW"/>
</dbReference>
<protein>
    <recommendedName>
        <fullName evidence="17">Folylpolyglutamate synthase</fullName>
        <ecNumber evidence="17">6.3.2.17</ecNumber>
    </recommendedName>
    <alternativeName>
        <fullName evidence="17">Folylpoly-gamma-glutamate synthetase</fullName>
    </alternativeName>
    <alternativeName>
        <fullName evidence="17">Tetrahydrofolylpolyglutamate synthase</fullName>
    </alternativeName>
</protein>
<keyword evidence="14" id="KW-0496">Mitochondrion</keyword>
<dbReference type="GO" id="GO:0005829">
    <property type="term" value="C:cytosol"/>
    <property type="evidence" value="ECO:0007669"/>
    <property type="project" value="TreeGrafter"/>
</dbReference>
<keyword evidence="21" id="KW-1185">Reference proteome</keyword>
<evidence type="ECO:0000256" key="17">
    <source>
        <dbReference type="PIRNR" id="PIRNR038895"/>
    </source>
</evidence>
<dbReference type="InterPro" id="IPR036615">
    <property type="entry name" value="Mur_ligase_C_dom_sf"/>
</dbReference>
<evidence type="ECO:0000256" key="9">
    <source>
        <dbReference type="ARBA" id="ARBA00022723"/>
    </source>
</evidence>
<evidence type="ECO:0000256" key="13">
    <source>
        <dbReference type="ARBA" id="ARBA00022842"/>
    </source>
</evidence>
<evidence type="ECO:0000313" key="20">
    <source>
        <dbReference type="Ensembl" id="ENSLBEP00000027805.1"/>
    </source>
</evidence>
<evidence type="ECO:0000256" key="7">
    <source>
        <dbReference type="ARBA" id="ARBA00022563"/>
    </source>
</evidence>
<evidence type="ECO:0000256" key="2">
    <source>
        <dbReference type="ARBA" id="ARBA00004305"/>
    </source>
</evidence>
<dbReference type="InterPro" id="IPR036565">
    <property type="entry name" value="Mur-like_cat_sf"/>
</dbReference>
<dbReference type="InterPro" id="IPR018109">
    <property type="entry name" value="Folylpolyglutamate_synth_CS"/>
</dbReference>
<dbReference type="PIRSF" id="PIRSF038895">
    <property type="entry name" value="FPGS"/>
    <property type="match status" value="1"/>
</dbReference>
<dbReference type="PROSITE" id="PS01012">
    <property type="entry name" value="FOLYLPOLYGLU_SYNT_2"/>
    <property type="match status" value="1"/>
</dbReference>
<reference evidence="20" key="2">
    <citation type="submission" date="2025-09" db="UniProtKB">
        <authorList>
            <consortium name="Ensembl"/>
        </authorList>
    </citation>
    <scope>IDENTIFICATION</scope>
</reference>
<evidence type="ECO:0000256" key="12">
    <source>
        <dbReference type="ARBA" id="ARBA00022840"/>
    </source>
</evidence>
<dbReference type="PROSITE" id="PS01011">
    <property type="entry name" value="FOLYLPOLYGLU_SYNT_1"/>
    <property type="match status" value="1"/>
</dbReference>
<keyword evidence="12 18" id="KW-0067">ATP-binding</keyword>
<dbReference type="SUPFAM" id="SSF53244">
    <property type="entry name" value="MurD-like peptide ligases, peptide-binding domain"/>
    <property type="match status" value="1"/>
</dbReference>
<evidence type="ECO:0000256" key="15">
    <source>
        <dbReference type="ARBA" id="ARBA00023136"/>
    </source>
</evidence>
<dbReference type="NCBIfam" id="TIGR01499">
    <property type="entry name" value="folC"/>
    <property type="match status" value="1"/>
</dbReference>
<keyword evidence="13 19" id="KW-0460">Magnesium</keyword>
<evidence type="ECO:0000256" key="6">
    <source>
        <dbReference type="ARBA" id="ARBA00022490"/>
    </source>
</evidence>
<keyword evidence="6" id="KW-0963">Cytoplasm</keyword>
<dbReference type="PANTHER" id="PTHR11136:SF5">
    <property type="entry name" value="FOLYLPOLYGLUTAMATE SYNTHASE, MITOCHONDRIAL"/>
    <property type="match status" value="1"/>
</dbReference>
<dbReference type="AlphaFoldDB" id="A0A3Q3N1T4"/>
<evidence type="ECO:0000256" key="1">
    <source>
        <dbReference type="ARBA" id="ARBA00004273"/>
    </source>
</evidence>
<dbReference type="PANTHER" id="PTHR11136">
    <property type="entry name" value="FOLYLPOLYGLUTAMATE SYNTHASE-RELATED"/>
    <property type="match status" value="1"/>
</dbReference>
<comment type="pathway">
    <text evidence="4 17">Cofactor biosynthesis; tetrahydrofolylpolyglutamate biosynthesis.</text>
</comment>
<dbReference type="UniPathway" id="UPA00850"/>
<comment type="function">
    <text evidence="17">Catalyzes conversion of folates to polyglutamate derivatives allowing concentration of folate compounds in the cell and the intracellular retention of these cofactors, which are important substrates for most of the folate-dependent enzymes that are involved in one-carbon transfer reactions involved in purine, pyrimidine and amino acid synthesis.</text>
</comment>